<keyword evidence="1" id="KW-1133">Transmembrane helix</keyword>
<sequence length="157" mass="17800">MVAFLNFAELRSTGGVFKMAAHKSLNEPYATLAYYMRVVQLVALLLQIAILYSESDRLGISFLFPVTMHALNIYHTGYRWYYHIDGRYDFKQLLSSNDFGYKLPYMLAVLGSFLLAIVGHFMLRIEGLYLICSYISIATSGVVLINEAFAAIISKLM</sequence>
<reference evidence="4" key="1">
    <citation type="submission" date="2022-11" db="UniProtKB">
        <authorList>
            <consortium name="WormBaseParasite"/>
        </authorList>
    </citation>
    <scope>IDENTIFICATION</scope>
</reference>
<feature type="transmembrane region" description="Helical" evidence="1">
    <location>
        <begin position="103"/>
        <end position="122"/>
    </location>
</feature>
<feature type="transmembrane region" description="Helical" evidence="1">
    <location>
        <begin position="32"/>
        <end position="52"/>
    </location>
</feature>
<dbReference type="Proteomes" id="UP000887569">
    <property type="component" value="Unplaced"/>
</dbReference>
<dbReference type="InterPro" id="IPR055514">
    <property type="entry name" value="DUF7087"/>
</dbReference>
<protein>
    <recommendedName>
        <fullName evidence="2">DUF7087 domain-containing protein</fullName>
    </recommendedName>
</protein>
<keyword evidence="1" id="KW-0472">Membrane</keyword>
<accession>A0A915ABM4</accession>
<evidence type="ECO:0000256" key="1">
    <source>
        <dbReference type="SAM" id="Phobius"/>
    </source>
</evidence>
<keyword evidence="3" id="KW-1185">Reference proteome</keyword>
<organism evidence="3 4">
    <name type="scientific">Parascaris univalens</name>
    <name type="common">Nematode worm</name>
    <dbReference type="NCBI Taxonomy" id="6257"/>
    <lineage>
        <taxon>Eukaryota</taxon>
        <taxon>Metazoa</taxon>
        <taxon>Ecdysozoa</taxon>
        <taxon>Nematoda</taxon>
        <taxon>Chromadorea</taxon>
        <taxon>Rhabditida</taxon>
        <taxon>Spirurina</taxon>
        <taxon>Ascaridomorpha</taxon>
        <taxon>Ascaridoidea</taxon>
        <taxon>Ascarididae</taxon>
        <taxon>Parascaris</taxon>
    </lineage>
</organism>
<evidence type="ECO:0000313" key="4">
    <source>
        <dbReference type="WBParaSite" id="PgR004_g173_t03"/>
    </source>
</evidence>
<proteinExistence type="predicted"/>
<feature type="domain" description="DUF7087" evidence="2">
    <location>
        <begin position="28"/>
        <end position="151"/>
    </location>
</feature>
<dbReference type="Pfam" id="PF23346">
    <property type="entry name" value="DUF7087"/>
    <property type="match status" value="1"/>
</dbReference>
<evidence type="ECO:0000313" key="3">
    <source>
        <dbReference type="Proteomes" id="UP000887569"/>
    </source>
</evidence>
<name>A0A915ABM4_PARUN</name>
<dbReference type="PANTHER" id="PTHR36940:SF1">
    <property type="entry name" value="DUF3278 DOMAIN-CONTAINING PROTEIN"/>
    <property type="match status" value="1"/>
</dbReference>
<evidence type="ECO:0000259" key="2">
    <source>
        <dbReference type="Pfam" id="PF23346"/>
    </source>
</evidence>
<dbReference type="PANTHER" id="PTHR36940">
    <property type="entry name" value="PROTEIN CBG20338"/>
    <property type="match status" value="1"/>
</dbReference>
<keyword evidence="1" id="KW-0812">Transmembrane</keyword>
<dbReference type="AlphaFoldDB" id="A0A915ABM4"/>
<dbReference type="WBParaSite" id="PgR004_g173_t03">
    <property type="protein sequence ID" value="PgR004_g173_t03"/>
    <property type="gene ID" value="PgR004_g173"/>
</dbReference>
<feature type="transmembrane region" description="Helical" evidence="1">
    <location>
        <begin position="128"/>
        <end position="153"/>
    </location>
</feature>
<feature type="transmembrane region" description="Helical" evidence="1">
    <location>
        <begin position="58"/>
        <end position="82"/>
    </location>
</feature>